<dbReference type="CDD" id="cd00093">
    <property type="entry name" value="HTH_XRE"/>
    <property type="match status" value="1"/>
</dbReference>
<evidence type="ECO:0000313" key="3">
    <source>
        <dbReference type="Proteomes" id="UP001330016"/>
    </source>
</evidence>
<feature type="domain" description="HTH cro/C1-type" evidence="1">
    <location>
        <begin position="20"/>
        <end position="69"/>
    </location>
</feature>
<reference evidence="2 3" key="1">
    <citation type="submission" date="2023-02" db="EMBL/GenBank/DDBJ databases">
        <title>The predominant lactic acid bacteria and yeasts involved in the spontaneous fermentation of millet during the production of the traditional porridge Hausa koko in Ghana.</title>
        <authorList>
            <person name="Atter A."/>
            <person name="Diaz M."/>
        </authorList>
    </citation>
    <scope>NUCLEOTIDE SEQUENCE [LARGE SCALE GENOMIC DNA]</scope>
    <source>
        <strain evidence="2 3">FI11640</strain>
    </source>
</reference>
<keyword evidence="3" id="KW-1185">Reference proteome</keyword>
<dbReference type="InterPro" id="IPR001387">
    <property type="entry name" value="Cro/C1-type_HTH"/>
</dbReference>
<gene>
    <name evidence="2" type="ORF">PS435_12865</name>
</gene>
<dbReference type="Pfam" id="PF21259">
    <property type="entry name" value="Rgg_C"/>
    <property type="match status" value="1"/>
</dbReference>
<sequence>MSRMMWEKRQPLNVFYQSQRRAAHLSLADASERIASTSALSRFETGRARLSANSFFQLLNLLPSTFNSLQHAYLPPADISYYQRIIYAATLTATRPDAATIRRLLNEEKKAYAATGLIHHRLNIADLVVTFNLCYPLTPQEIIADVQPYLQGIARFGLYELNLLATMVRVLPLSATIGFIQRILLNPEYSYVDTWAEQYIWLIISNSVATAVARGDFASAKQIMGLANWLRIPATDPQTHLYQTFYELCLQYHAGQRHQAQAGIDHLLSGLRLIGDPFFTQLIHEGWRLFLTVEEAVA</sequence>
<dbReference type="Proteomes" id="UP001330016">
    <property type="component" value="Unassembled WGS sequence"/>
</dbReference>
<name>A0ABU7T2A2_9LACO</name>
<dbReference type="InterPro" id="IPR010057">
    <property type="entry name" value="Transcription_activator_Rgg_C"/>
</dbReference>
<proteinExistence type="predicted"/>
<dbReference type="RefSeq" id="WP_208198544.1">
    <property type="nucleotide sequence ID" value="NZ_JAGFBC010000007.1"/>
</dbReference>
<evidence type="ECO:0000313" key="2">
    <source>
        <dbReference type="EMBL" id="MEE6716743.1"/>
    </source>
</evidence>
<evidence type="ECO:0000259" key="1">
    <source>
        <dbReference type="PROSITE" id="PS50943"/>
    </source>
</evidence>
<comment type="caution">
    <text evidence="2">The sequence shown here is derived from an EMBL/GenBank/DDBJ whole genome shotgun (WGS) entry which is preliminary data.</text>
</comment>
<protein>
    <submittedName>
        <fullName evidence="2">Helix-turn-helix transcriptional regulator</fullName>
    </submittedName>
</protein>
<dbReference type="PROSITE" id="PS50943">
    <property type="entry name" value="HTH_CROC1"/>
    <property type="match status" value="1"/>
</dbReference>
<accession>A0ABU7T2A2</accession>
<organism evidence="2 3">
    <name type="scientific">Schleiferilactobacillus harbinensis</name>
    <dbReference type="NCBI Taxonomy" id="304207"/>
    <lineage>
        <taxon>Bacteria</taxon>
        <taxon>Bacillati</taxon>
        <taxon>Bacillota</taxon>
        <taxon>Bacilli</taxon>
        <taxon>Lactobacillales</taxon>
        <taxon>Lactobacillaceae</taxon>
        <taxon>Schleiferilactobacillus</taxon>
    </lineage>
</organism>
<dbReference type="EMBL" id="JAQSGK010000046">
    <property type="protein sequence ID" value="MEE6716743.1"/>
    <property type="molecule type" value="Genomic_DNA"/>
</dbReference>